<comment type="caution">
    <text evidence="1">The sequence shown here is derived from an EMBL/GenBank/DDBJ whole genome shotgun (WGS) entry which is preliminary data.</text>
</comment>
<dbReference type="InterPro" id="IPR024079">
    <property type="entry name" value="MetalloPept_cat_dom_sf"/>
</dbReference>
<evidence type="ECO:0000313" key="1">
    <source>
        <dbReference type="EMBL" id="KAJ9603927.1"/>
    </source>
</evidence>
<evidence type="ECO:0000313" key="2">
    <source>
        <dbReference type="Proteomes" id="UP001172673"/>
    </source>
</evidence>
<gene>
    <name evidence="1" type="ORF">H2200_011449</name>
</gene>
<dbReference type="AlphaFoldDB" id="A0AA38WZB8"/>
<dbReference type="Gene3D" id="3.40.390.10">
    <property type="entry name" value="Collagenase (Catalytic Domain)"/>
    <property type="match status" value="1"/>
</dbReference>
<accession>A0AA38WZB8</accession>
<keyword evidence="2" id="KW-1185">Reference proteome</keyword>
<dbReference type="GO" id="GO:0008237">
    <property type="term" value="F:metallopeptidase activity"/>
    <property type="evidence" value="ECO:0007669"/>
    <property type="project" value="InterPro"/>
</dbReference>
<reference evidence="1" key="1">
    <citation type="submission" date="2022-10" db="EMBL/GenBank/DDBJ databases">
        <title>Culturing micro-colonial fungi from biological soil crusts in the Mojave desert and describing Neophaeococcomyces mojavensis, and introducing the new genera and species Taxawa tesnikishii.</title>
        <authorList>
            <person name="Kurbessoian T."/>
            <person name="Stajich J.E."/>
        </authorList>
    </citation>
    <scope>NUCLEOTIDE SEQUENCE</scope>
    <source>
        <strain evidence="1">TK_41</strain>
    </source>
</reference>
<dbReference type="EMBL" id="JAPDRK010000020">
    <property type="protein sequence ID" value="KAJ9603927.1"/>
    <property type="molecule type" value="Genomic_DNA"/>
</dbReference>
<dbReference type="Proteomes" id="UP001172673">
    <property type="component" value="Unassembled WGS sequence"/>
</dbReference>
<name>A0AA38WZB8_9EURO</name>
<organism evidence="1 2">
    <name type="scientific">Cladophialophora chaetospira</name>
    <dbReference type="NCBI Taxonomy" id="386627"/>
    <lineage>
        <taxon>Eukaryota</taxon>
        <taxon>Fungi</taxon>
        <taxon>Dikarya</taxon>
        <taxon>Ascomycota</taxon>
        <taxon>Pezizomycotina</taxon>
        <taxon>Eurotiomycetes</taxon>
        <taxon>Chaetothyriomycetidae</taxon>
        <taxon>Chaetothyriales</taxon>
        <taxon>Herpotrichiellaceae</taxon>
        <taxon>Cladophialophora</taxon>
    </lineage>
</organism>
<protein>
    <submittedName>
        <fullName evidence="1">Uncharacterized protein</fullName>
    </submittedName>
</protein>
<sequence>MDQPQNFPAIGGPNLPPDQIALFYRSFEDAILLAKHTAMFWPCDAATDERFLRYFRADQADLVKCMFRTIANIPLDLDFNDFEAVLRFIGQGSVYSPKFNKLSIYFLGNHPGLSLPQGPGVSEPNCYVDDTGAGKAQGHAVPLYGGKSCLVSICRHTYQYSPMLADIIKPPAWAKDPNKDQSQGPKFYDGFGCENLGSTDSYWFDSPAAVILHELFHFPGLFEDIPEYNTLILSTRDVDGTGPGSGLVPHFVDDFGGTDGEEPKNGYGPYNARQLNLLLPADDDGVRWQPIDNADNYAFYALSSYFSEDLRNKFWRSSN</sequence>
<proteinExistence type="predicted"/>